<feature type="non-terminal residue" evidence="2">
    <location>
        <position position="1"/>
    </location>
</feature>
<comment type="caution">
    <text evidence="2">The sequence shown here is derived from an EMBL/GenBank/DDBJ whole genome shotgun (WGS) entry which is preliminary data.</text>
</comment>
<keyword evidence="1" id="KW-0812">Transmembrane</keyword>
<keyword evidence="1" id="KW-0472">Membrane</keyword>
<dbReference type="EMBL" id="VTPC01072769">
    <property type="protein sequence ID" value="KAF2888917.1"/>
    <property type="molecule type" value="Genomic_DNA"/>
</dbReference>
<accession>A0A8K0CPE5</accession>
<evidence type="ECO:0000256" key="1">
    <source>
        <dbReference type="SAM" id="Phobius"/>
    </source>
</evidence>
<evidence type="ECO:0000313" key="2">
    <source>
        <dbReference type="EMBL" id="KAF2888917.1"/>
    </source>
</evidence>
<keyword evidence="3" id="KW-1185">Reference proteome</keyword>
<sequence>MCSKANENVLVNNKEKSNSSDVDGFSNWLIVMMSINVTALICENLTRFGLIATPLDIVHTVICLILEHWWLLFATAGYFILQMLHTFLIEKLLSK</sequence>
<feature type="transmembrane region" description="Helical" evidence="1">
    <location>
        <begin position="25"/>
        <end position="45"/>
    </location>
</feature>
<evidence type="ECO:0000313" key="3">
    <source>
        <dbReference type="Proteomes" id="UP000801492"/>
    </source>
</evidence>
<name>A0A8K0CPE5_IGNLU</name>
<dbReference type="Proteomes" id="UP000801492">
    <property type="component" value="Unassembled WGS sequence"/>
</dbReference>
<protein>
    <submittedName>
        <fullName evidence="2">Uncharacterized protein</fullName>
    </submittedName>
</protein>
<keyword evidence="1" id="KW-1133">Transmembrane helix</keyword>
<proteinExistence type="predicted"/>
<gene>
    <name evidence="2" type="ORF">ILUMI_17256</name>
</gene>
<organism evidence="2 3">
    <name type="scientific">Ignelater luminosus</name>
    <name type="common">Cucubano</name>
    <name type="synonym">Pyrophorus luminosus</name>
    <dbReference type="NCBI Taxonomy" id="2038154"/>
    <lineage>
        <taxon>Eukaryota</taxon>
        <taxon>Metazoa</taxon>
        <taxon>Ecdysozoa</taxon>
        <taxon>Arthropoda</taxon>
        <taxon>Hexapoda</taxon>
        <taxon>Insecta</taxon>
        <taxon>Pterygota</taxon>
        <taxon>Neoptera</taxon>
        <taxon>Endopterygota</taxon>
        <taxon>Coleoptera</taxon>
        <taxon>Polyphaga</taxon>
        <taxon>Elateriformia</taxon>
        <taxon>Elateroidea</taxon>
        <taxon>Elateridae</taxon>
        <taxon>Agrypninae</taxon>
        <taxon>Pyrophorini</taxon>
        <taxon>Ignelater</taxon>
    </lineage>
</organism>
<dbReference type="AlphaFoldDB" id="A0A8K0CPE5"/>
<reference evidence="2" key="1">
    <citation type="submission" date="2019-08" db="EMBL/GenBank/DDBJ databases">
        <title>The genome of the North American firefly Photinus pyralis.</title>
        <authorList>
            <consortium name="Photinus pyralis genome working group"/>
            <person name="Fallon T.R."/>
            <person name="Sander Lower S.E."/>
            <person name="Weng J.-K."/>
        </authorList>
    </citation>
    <scope>NUCLEOTIDE SEQUENCE</scope>
    <source>
        <strain evidence="2">TRF0915ILg1</strain>
        <tissue evidence="2">Whole body</tissue>
    </source>
</reference>
<feature type="transmembrane region" description="Helical" evidence="1">
    <location>
        <begin position="57"/>
        <end position="81"/>
    </location>
</feature>